<organism evidence="7 8">
    <name type="scientific">Arcicella rigui</name>
    <dbReference type="NCBI Taxonomy" id="797020"/>
    <lineage>
        <taxon>Bacteria</taxon>
        <taxon>Pseudomonadati</taxon>
        <taxon>Bacteroidota</taxon>
        <taxon>Cytophagia</taxon>
        <taxon>Cytophagales</taxon>
        <taxon>Flectobacillaceae</taxon>
        <taxon>Arcicella</taxon>
    </lineage>
</organism>
<evidence type="ECO:0000256" key="3">
    <source>
        <dbReference type="ARBA" id="ARBA00022989"/>
    </source>
</evidence>
<dbReference type="InterPro" id="IPR007452">
    <property type="entry name" value="TamB_C"/>
</dbReference>
<feature type="domain" description="Translocation and assembly module TamB C-terminal" evidence="6">
    <location>
        <begin position="1178"/>
        <end position="1608"/>
    </location>
</feature>
<evidence type="ECO:0000259" key="6">
    <source>
        <dbReference type="Pfam" id="PF04357"/>
    </source>
</evidence>
<comment type="subcellular location">
    <subcellularLocation>
        <location evidence="1">Membrane</location>
        <topology evidence="1">Single-pass membrane protein</topology>
    </subcellularLocation>
</comment>
<comment type="caution">
    <text evidence="7">The sequence shown here is derived from an EMBL/GenBank/DDBJ whole genome shotgun (WGS) entry which is preliminary data.</text>
</comment>
<dbReference type="Pfam" id="PF04357">
    <property type="entry name" value="TamB"/>
    <property type="match status" value="1"/>
</dbReference>
<evidence type="ECO:0000256" key="5">
    <source>
        <dbReference type="SAM" id="Phobius"/>
    </source>
</evidence>
<name>A0ABU5Q5X5_9BACT</name>
<evidence type="ECO:0000256" key="1">
    <source>
        <dbReference type="ARBA" id="ARBA00004167"/>
    </source>
</evidence>
<gene>
    <name evidence="7" type="ORF">VB248_03710</name>
</gene>
<proteinExistence type="predicted"/>
<dbReference type="RefSeq" id="WP_323295389.1">
    <property type="nucleotide sequence ID" value="NZ_JAYFUM010000005.1"/>
</dbReference>
<feature type="transmembrane region" description="Helical" evidence="5">
    <location>
        <begin position="7"/>
        <end position="26"/>
    </location>
</feature>
<accession>A0ABU5Q5X5</accession>
<dbReference type="Proteomes" id="UP001302949">
    <property type="component" value="Unassembled WGS sequence"/>
</dbReference>
<dbReference type="PANTHER" id="PTHR30441">
    <property type="entry name" value="DUF748 DOMAIN-CONTAINING PROTEIN"/>
    <property type="match status" value="1"/>
</dbReference>
<evidence type="ECO:0000313" key="7">
    <source>
        <dbReference type="EMBL" id="MEA5138220.1"/>
    </source>
</evidence>
<evidence type="ECO:0000313" key="8">
    <source>
        <dbReference type="Proteomes" id="UP001302949"/>
    </source>
</evidence>
<evidence type="ECO:0000256" key="4">
    <source>
        <dbReference type="ARBA" id="ARBA00023136"/>
    </source>
</evidence>
<sequence>MKPLLKIAGIIVLSFLLLLVATFFYFKSPNGQAFLTQKVSLYLQEKLHKPVSIQKISYDIPDWLALEGIYLPDNQNDTLFYGKKIRVDMDMLALISNQVKINKIELEQLNINLKRTLPDTTFNFNYILKAFQSTDTKVDTSKGTPFDYQLSNIALKQIKVSYLDDVTGIDAKVFLDEANTSFKAIDPSISKYHLDKIDLNGGNLSLRIYEALVKSPAETASKDTLDLAFGEFQAKKIQWKILEESAGLLNTVRLGSLKVKGEQLYLAGEKIHLKSVDLFNTDAKLSFLKRPKNPKKPTEKEVASPNNWQVLVDKIVFDNNNIQYQDFNHKPQKKGLDANYLGINNFKLNAERLFYSPNQISGWLYSSSFREKSGFTLQNFQTDFAYTNRQAFLKKLYVKTPNTILREEVSLKYASFEQLNKNIGASTLNVNLKNTQIGFKDILLLMPDLAKQSPFVGNENAVLKINALAKGTVNNLKINELSVNGLGQTKANLVGTITGLPNINKTAVQVNLKEISLTKNDILKLAPKNSIPPTIDLPQKISVAGTIQGKVQDLTINTKLQTDLGGASFKGRLVNITADKNQQYEGDLNLTAFEVGKLIKQSESVGKISLNAQIKGKGFDLKTMNTSVKGLIQQAEIKGYAYKNLAFETNIAQQIASIKAQIADPNINLNIDSKVDLSQKYPSINGKLAIAQLNLKPLGLYPDNIGIQGDIAIDMPITDPVNPIGRVTFERTTLFQNGKAIPIDNTIFTAQSNADGKNFELKSPFLKAKLKGDFNYLQLSDIFIGNISHYFAIPEVTFTPVTEAFNIAIDLKLLKHPAFNVFLPGLSKLDTLSFSAKLSNQAGSMLQADLKAPFIEYDTIKISNVNFHIANDADQLNYQAGLDGVSMNDFKIRKTILTGNVANNIATFKATFKDSLNLDKNQVVGFVQNADNQYRIKLANDGLKLNFENWNVDSTGFIQYGKAGLLVNHFQIEQAKQRLLVNTENHEPNGAIRVLAENFKIENFVTLFVPDSTMASGKIDGDILLSNYMTSPSFTGNINISNFNFQKTAIGDVAINAFNETAEKITVKATLLSAKNDVQLVGNYLLNTANPFDLNLKINSLGLETVQAFSFGQLKQSKGVLFGEASIKGSSTQPELLGNLNFKNVGFTVSQLGSRYLINNQKLIFDKQTIQLNQFIVSDTLNQPLKIDGTIVLANIPSVKYDLNIDTKNFMVLNSTRNDNDFFYGKGFVDASLSVQGISTNAKVEGDIKVREKSNISIIVPDDLDAQSESEGIVVFVNKNTPAPPPDTLAKNTLVNDFVTEMSLNIEADDKSEFTIIVDELNGDNLKVRGNARLNAGLSADGQPYIIGSYDLTEGSYGITFEVLKRQFSIEKGSNIIWSGDPMNADVNITAIYNTETSPLDLMANETDDVNLYRQKVQFDVLLTMAGKLTKPDISFKIRPSATQRFVDKSVTTSIQTRLNKLDQNDVNKQVFALLILNRFFSEKSSDFFSSSGGANPEALARQSVSKLLSDQLASLASDLITVVDLDINLASTQDYYNGKTSARTDLSLGLSKAFFNDKIQVKVGRNFELENQTSISRNSAEVFDNIVVNYKLTNDGRYLFKAFRKNQFQSVLDGYVVETGLGFTVTMEYGTFKEIFKKPNK</sequence>
<dbReference type="PANTHER" id="PTHR30441:SF8">
    <property type="entry name" value="DUF748 DOMAIN-CONTAINING PROTEIN"/>
    <property type="match status" value="1"/>
</dbReference>
<keyword evidence="3 5" id="KW-1133">Transmembrane helix</keyword>
<keyword evidence="4 5" id="KW-0472">Membrane</keyword>
<reference evidence="7 8" key="1">
    <citation type="submission" date="2023-12" db="EMBL/GenBank/DDBJ databases">
        <title>Novel species of the genus Arcicella isolated from rivers.</title>
        <authorList>
            <person name="Lu H."/>
        </authorList>
    </citation>
    <scope>NUCLEOTIDE SEQUENCE [LARGE SCALE GENOMIC DNA]</scope>
    <source>
        <strain evidence="7 8">KCTC 23307</strain>
    </source>
</reference>
<evidence type="ECO:0000256" key="2">
    <source>
        <dbReference type="ARBA" id="ARBA00022692"/>
    </source>
</evidence>
<keyword evidence="2 5" id="KW-0812">Transmembrane</keyword>
<keyword evidence="8" id="KW-1185">Reference proteome</keyword>
<protein>
    <submittedName>
        <fullName evidence="7">Translocation/assembly module TamB domain-containing protein</fullName>
    </submittedName>
</protein>
<dbReference type="EMBL" id="JAYFUM010000005">
    <property type="protein sequence ID" value="MEA5138220.1"/>
    <property type="molecule type" value="Genomic_DNA"/>
</dbReference>
<dbReference type="InterPro" id="IPR052894">
    <property type="entry name" value="AsmA-related"/>
</dbReference>